<sequence>MPGHRRGKSLSDAITLELSEEGSRLISSINTQRLEKGDEVSGEQFDDRVPVLTRSNLSKSLDNLDQLSSPKTMLKDSYNKLYNAKIKRFMKEDLRGADESRENVKLTAGGLSKVGLKHDMDLPRLGVDFGLMKTKRRQTSESEDDADSESDDTTLTYGSNLNLPPLGLGSGRAARSGTQEPRWNLNTDRPSVDLSLPNIERPQIGLEGKGTFEAPKFNLPDLGLSGPSLSGTDYKLETPDINIPDVTSRKINVKHSKKLKKPNLNVDDFSGYVESPKFSLSGRSP</sequence>
<accession>A0A9N7VYE2</accession>
<name>A0A9N7VYE2_PLEPL</name>
<feature type="compositionally biased region" description="Low complexity" evidence="1">
    <location>
        <begin position="158"/>
        <end position="167"/>
    </location>
</feature>
<evidence type="ECO:0000313" key="3">
    <source>
        <dbReference type="Proteomes" id="UP001153269"/>
    </source>
</evidence>
<reference evidence="2" key="1">
    <citation type="submission" date="2020-03" db="EMBL/GenBank/DDBJ databases">
        <authorList>
            <person name="Weist P."/>
        </authorList>
    </citation>
    <scope>NUCLEOTIDE SEQUENCE</scope>
</reference>
<feature type="region of interest" description="Disordered" evidence="1">
    <location>
        <begin position="264"/>
        <end position="285"/>
    </location>
</feature>
<comment type="caution">
    <text evidence="2">The sequence shown here is derived from an EMBL/GenBank/DDBJ whole genome shotgun (WGS) entry which is preliminary data.</text>
</comment>
<evidence type="ECO:0000256" key="1">
    <source>
        <dbReference type="SAM" id="MobiDB-lite"/>
    </source>
</evidence>
<organism evidence="2 3">
    <name type="scientific">Pleuronectes platessa</name>
    <name type="common">European plaice</name>
    <dbReference type="NCBI Taxonomy" id="8262"/>
    <lineage>
        <taxon>Eukaryota</taxon>
        <taxon>Metazoa</taxon>
        <taxon>Chordata</taxon>
        <taxon>Craniata</taxon>
        <taxon>Vertebrata</taxon>
        <taxon>Euteleostomi</taxon>
        <taxon>Actinopterygii</taxon>
        <taxon>Neopterygii</taxon>
        <taxon>Teleostei</taxon>
        <taxon>Neoteleostei</taxon>
        <taxon>Acanthomorphata</taxon>
        <taxon>Carangaria</taxon>
        <taxon>Pleuronectiformes</taxon>
        <taxon>Pleuronectoidei</taxon>
        <taxon>Pleuronectidae</taxon>
        <taxon>Pleuronectes</taxon>
    </lineage>
</organism>
<feature type="region of interest" description="Disordered" evidence="1">
    <location>
        <begin position="133"/>
        <end position="191"/>
    </location>
</feature>
<gene>
    <name evidence="2" type="ORF">PLEPLA_LOCUS48432</name>
</gene>
<dbReference type="AlphaFoldDB" id="A0A9N7VYE2"/>
<dbReference type="Proteomes" id="UP001153269">
    <property type="component" value="Unassembled WGS sequence"/>
</dbReference>
<feature type="compositionally biased region" description="Acidic residues" evidence="1">
    <location>
        <begin position="141"/>
        <end position="152"/>
    </location>
</feature>
<protein>
    <submittedName>
        <fullName evidence="2">Uncharacterized protein</fullName>
    </submittedName>
</protein>
<keyword evidence="3" id="KW-1185">Reference proteome</keyword>
<proteinExistence type="predicted"/>
<feature type="compositionally biased region" description="Polar residues" evidence="1">
    <location>
        <begin position="176"/>
        <end position="189"/>
    </location>
</feature>
<evidence type="ECO:0000313" key="2">
    <source>
        <dbReference type="EMBL" id="CAB1460581.1"/>
    </source>
</evidence>
<dbReference type="EMBL" id="CADEAL010004485">
    <property type="protein sequence ID" value="CAB1460581.1"/>
    <property type="molecule type" value="Genomic_DNA"/>
</dbReference>